<comment type="caution">
    <text evidence="1">The sequence shown here is derived from an EMBL/GenBank/DDBJ whole genome shotgun (WGS) entry which is preliminary data.</text>
</comment>
<accession>A0AAN7PAV8</accession>
<dbReference type="EMBL" id="JARPUR010000003">
    <property type="protein sequence ID" value="KAK4880719.1"/>
    <property type="molecule type" value="Genomic_DNA"/>
</dbReference>
<gene>
    <name evidence="1" type="ORF">RN001_008865</name>
</gene>
<dbReference type="AlphaFoldDB" id="A0AAN7PAV8"/>
<evidence type="ECO:0000313" key="2">
    <source>
        <dbReference type="Proteomes" id="UP001353858"/>
    </source>
</evidence>
<organism evidence="1 2">
    <name type="scientific">Aquatica leii</name>
    <dbReference type="NCBI Taxonomy" id="1421715"/>
    <lineage>
        <taxon>Eukaryota</taxon>
        <taxon>Metazoa</taxon>
        <taxon>Ecdysozoa</taxon>
        <taxon>Arthropoda</taxon>
        <taxon>Hexapoda</taxon>
        <taxon>Insecta</taxon>
        <taxon>Pterygota</taxon>
        <taxon>Neoptera</taxon>
        <taxon>Endopterygota</taxon>
        <taxon>Coleoptera</taxon>
        <taxon>Polyphaga</taxon>
        <taxon>Elateriformia</taxon>
        <taxon>Elateroidea</taxon>
        <taxon>Lampyridae</taxon>
        <taxon>Luciolinae</taxon>
        <taxon>Aquatica</taxon>
    </lineage>
</organism>
<keyword evidence="2" id="KW-1185">Reference proteome</keyword>
<proteinExistence type="predicted"/>
<sequence length="211" mass="23168">MPIFDERFLSNNNSIKTGLTTNKHVISQVVENGTKINEDFNNAQSLSFQSEKNLLPELEEKVLDKQGTMAHRNKKNRAVSSIPTDDGVEVAGASSDTAKILKNMEQMTQIMLSLTQNVNALSSVPVTPTNVAGPSRPTGFNMLVPKYDPSDELSSITAYIQKIEQLASINGWDDQTIIFVTMSNLKGMALKWFNSKKKNGSYLGGVESSSH</sequence>
<protein>
    <submittedName>
        <fullName evidence="1">Uncharacterized protein</fullName>
    </submittedName>
</protein>
<reference evidence="2" key="1">
    <citation type="submission" date="2023-01" db="EMBL/GenBank/DDBJ databases">
        <title>Key to firefly adult light organ development and bioluminescence: homeobox transcription factors regulate luciferase expression and transportation to peroxisome.</title>
        <authorList>
            <person name="Fu X."/>
        </authorList>
    </citation>
    <scope>NUCLEOTIDE SEQUENCE [LARGE SCALE GENOMIC DNA]</scope>
</reference>
<name>A0AAN7PAV8_9COLE</name>
<evidence type="ECO:0000313" key="1">
    <source>
        <dbReference type="EMBL" id="KAK4880719.1"/>
    </source>
</evidence>
<dbReference type="Proteomes" id="UP001353858">
    <property type="component" value="Unassembled WGS sequence"/>
</dbReference>